<evidence type="ECO:0008006" key="4">
    <source>
        <dbReference type="Google" id="ProtNLM"/>
    </source>
</evidence>
<reference evidence="3" key="1">
    <citation type="submission" date="2018-06" db="EMBL/GenBank/DDBJ databases">
        <title>Aestuariibacter litoralis strain KCTC 52945T.</title>
        <authorList>
            <person name="Li X."/>
            <person name="Salam N."/>
            <person name="Li J.-L."/>
            <person name="Chen Y.-M."/>
            <person name="Yang Z.-W."/>
            <person name="Zhang L.-Y."/>
            <person name="Han M.-X."/>
            <person name="Xiao M."/>
            <person name="Li W.-J."/>
        </authorList>
    </citation>
    <scope>NUCLEOTIDE SEQUENCE [LARGE SCALE GENOMIC DNA]</scope>
    <source>
        <strain evidence="3">KCTC 52945</strain>
    </source>
</reference>
<feature type="signal peptide" evidence="1">
    <location>
        <begin position="1"/>
        <end position="24"/>
    </location>
</feature>
<dbReference type="EMBL" id="QKVK01000002">
    <property type="protein sequence ID" value="PZF78042.1"/>
    <property type="molecule type" value="Genomic_DNA"/>
</dbReference>
<dbReference type="InterPro" id="IPR010321">
    <property type="entry name" value="DUF922"/>
</dbReference>
<dbReference type="Pfam" id="PF06037">
    <property type="entry name" value="DUF922"/>
    <property type="match status" value="1"/>
</dbReference>
<dbReference type="Proteomes" id="UP000248795">
    <property type="component" value="Unassembled WGS sequence"/>
</dbReference>
<feature type="chain" id="PRO_5016146436" description="DUF922 domain-containing protein" evidence="1">
    <location>
        <begin position="25"/>
        <end position="162"/>
    </location>
</feature>
<keyword evidence="1" id="KW-0732">Signal</keyword>
<evidence type="ECO:0000313" key="3">
    <source>
        <dbReference type="Proteomes" id="UP000248795"/>
    </source>
</evidence>
<evidence type="ECO:0000256" key="1">
    <source>
        <dbReference type="SAM" id="SignalP"/>
    </source>
</evidence>
<dbReference type="AlphaFoldDB" id="A0A2W2AWE3"/>
<keyword evidence="3" id="KW-1185">Reference proteome</keyword>
<accession>A0A2W2AWE3</accession>
<sequence>MRRAVLILLLAGAMVLGMPDHGRAEPVVTASITYKAVKGRSVNELIRSLNRSRTNGAWAYTWWRVSRQSCVTTLEIRQTLPKWTDRSRAPARVQRKWDAFYKALLAHEAQHVQFARNAAVEVDGLGCNADYRKVVRRWMAVERAFDRKTKHGVRSGATLRYE</sequence>
<evidence type="ECO:0000313" key="2">
    <source>
        <dbReference type="EMBL" id="PZF78042.1"/>
    </source>
</evidence>
<name>A0A2W2AWE3_9HYPH</name>
<comment type="caution">
    <text evidence="2">The sequence shown here is derived from an EMBL/GenBank/DDBJ whole genome shotgun (WGS) entry which is preliminary data.</text>
</comment>
<gene>
    <name evidence="2" type="ORF">DK847_06350</name>
</gene>
<protein>
    <recommendedName>
        <fullName evidence="4">DUF922 domain-containing protein</fullName>
    </recommendedName>
</protein>
<dbReference type="RefSeq" id="WP_111196951.1">
    <property type="nucleotide sequence ID" value="NZ_QKVK01000002.1"/>
</dbReference>
<organism evidence="2 3">
    <name type="scientific">Aestuariivirga litoralis</name>
    <dbReference type="NCBI Taxonomy" id="2650924"/>
    <lineage>
        <taxon>Bacteria</taxon>
        <taxon>Pseudomonadati</taxon>
        <taxon>Pseudomonadota</taxon>
        <taxon>Alphaproteobacteria</taxon>
        <taxon>Hyphomicrobiales</taxon>
        <taxon>Aestuariivirgaceae</taxon>
        <taxon>Aestuariivirga</taxon>
    </lineage>
</organism>
<proteinExistence type="predicted"/>